<keyword evidence="2" id="KW-1133">Transmembrane helix</keyword>
<protein>
    <recommendedName>
        <fullName evidence="4">DUF7356 domain-containing protein</fullName>
    </recommendedName>
</protein>
<keyword evidence="2" id="KW-0812">Transmembrane</keyword>
<dbReference type="AlphaFoldDB" id="A0ABD1X1T7"/>
<feature type="transmembrane region" description="Helical" evidence="2">
    <location>
        <begin position="181"/>
        <end position="199"/>
    </location>
</feature>
<dbReference type="InterPro" id="IPR055780">
    <property type="entry name" value="DUF7356"/>
</dbReference>
<name>A0ABD1X1T7_9LAMI</name>
<accession>A0ABD1X1T7</accession>
<evidence type="ECO:0000259" key="4">
    <source>
        <dbReference type="Pfam" id="PF24053"/>
    </source>
</evidence>
<evidence type="ECO:0000256" key="1">
    <source>
        <dbReference type="SAM" id="MobiDB-lite"/>
    </source>
</evidence>
<comment type="caution">
    <text evidence="5">The sequence shown here is derived from an EMBL/GenBank/DDBJ whole genome shotgun (WGS) entry which is preliminary data.</text>
</comment>
<evidence type="ECO:0000313" key="5">
    <source>
        <dbReference type="EMBL" id="KAL2555941.1"/>
    </source>
</evidence>
<sequence length="249" mass="27093">MNQLMPVLVIVLLISFVPEQSHASFLDFVRKLAQPDNPKSIPIKVSPSPSPVPSANFKSGDSMNSPEEVKACDMALNKCKIDEYNITACVPSVGNGLKGSLLIVLNDGENSLKLNITVHPANETLEQIVIPAHQVKKVNMTSNMGGSSSISVNAGNGVCTIQLGASVPQASYTTYLTPVNGTYILFVTVLFIGGTWACCKLVKRERHLDGVPYRELEMGHQESKFSLNVETGEGWNESWDDDWDEEKAV</sequence>
<feature type="domain" description="DUF7356" evidence="4">
    <location>
        <begin position="67"/>
        <end position="166"/>
    </location>
</feature>
<organism evidence="5 6">
    <name type="scientific">Forsythia ovata</name>
    <dbReference type="NCBI Taxonomy" id="205694"/>
    <lineage>
        <taxon>Eukaryota</taxon>
        <taxon>Viridiplantae</taxon>
        <taxon>Streptophyta</taxon>
        <taxon>Embryophyta</taxon>
        <taxon>Tracheophyta</taxon>
        <taxon>Spermatophyta</taxon>
        <taxon>Magnoliopsida</taxon>
        <taxon>eudicotyledons</taxon>
        <taxon>Gunneridae</taxon>
        <taxon>Pentapetalae</taxon>
        <taxon>asterids</taxon>
        <taxon>lamiids</taxon>
        <taxon>Lamiales</taxon>
        <taxon>Oleaceae</taxon>
        <taxon>Forsythieae</taxon>
        <taxon>Forsythia</taxon>
    </lineage>
</organism>
<proteinExistence type="predicted"/>
<dbReference type="EMBL" id="JBFOLJ010000001">
    <property type="protein sequence ID" value="KAL2555941.1"/>
    <property type="molecule type" value="Genomic_DNA"/>
</dbReference>
<dbReference type="PANTHER" id="PTHR34200">
    <property type="entry name" value="DENTIN SIALOPHOSPHOPROTEIN-LIKE ISOFORM X1"/>
    <property type="match status" value="1"/>
</dbReference>
<dbReference type="PANTHER" id="PTHR34200:SF9">
    <property type="match status" value="1"/>
</dbReference>
<dbReference type="Pfam" id="PF24053">
    <property type="entry name" value="DUF7356"/>
    <property type="match status" value="1"/>
</dbReference>
<keyword evidence="2" id="KW-0472">Membrane</keyword>
<gene>
    <name evidence="5" type="ORF">Fot_00680</name>
</gene>
<feature type="chain" id="PRO_5044789923" description="DUF7356 domain-containing protein" evidence="3">
    <location>
        <begin position="24"/>
        <end position="249"/>
    </location>
</feature>
<reference evidence="6" key="1">
    <citation type="submission" date="2024-07" db="EMBL/GenBank/DDBJ databases">
        <title>Two chromosome-level genome assemblies of Korean endemic species Abeliophyllum distichum and Forsythia ovata (Oleaceae).</title>
        <authorList>
            <person name="Jang H."/>
        </authorList>
    </citation>
    <scope>NUCLEOTIDE SEQUENCE [LARGE SCALE GENOMIC DNA]</scope>
</reference>
<feature type="signal peptide" evidence="3">
    <location>
        <begin position="1"/>
        <end position="23"/>
    </location>
</feature>
<keyword evidence="6" id="KW-1185">Reference proteome</keyword>
<keyword evidence="3" id="KW-0732">Signal</keyword>
<evidence type="ECO:0000313" key="6">
    <source>
        <dbReference type="Proteomes" id="UP001604277"/>
    </source>
</evidence>
<feature type="region of interest" description="Disordered" evidence="1">
    <location>
        <begin position="40"/>
        <end position="63"/>
    </location>
</feature>
<dbReference type="Proteomes" id="UP001604277">
    <property type="component" value="Unassembled WGS sequence"/>
</dbReference>
<evidence type="ECO:0000256" key="2">
    <source>
        <dbReference type="SAM" id="Phobius"/>
    </source>
</evidence>
<evidence type="ECO:0000256" key="3">
    <source>
        <dbReference type="SAM" id="SignalP"/>
    </source>
</evidence>